<evidence type="ECO:0008006" key="3">
    <source>
        <dbReference type="Google" id="ProtNLM"/>
    </source>
</evidence>
<gene>
    <name evidence="1" type="ORF">B5P45_14180</name>
</gene>
<organism evidence="1 2">
    <name type="scientific">Phyllobacterium zundukense</name>
    <dbReference type="NCBI Taxonomy" id="1867719"/>
    <lineage>
        <taxon>Bacteria</taxon>
        <taxon>Pseudomonadati</taxon>
        <taxon>Pseudomonadota</taxon>
        <taxon>Alphaproteobacteria</taxon>
        <taxon>Hyphomicrobiales</taxon>
        <taxon>Phyllobacteriaceae</taxon>
        <taxon>Phyllobacterium</taxon>
    </lineage>
</organism>
<protein>
    <recommendedName>
        <fullName evidence="3">Gfo/Idh/MocA-like oxidoreductase N-terminal domain-containing protein</fullName>
    </recommendedName>
</protein>
<accession>A0A2N9VXF1</accession>
<reference evidence="2" key="1">
    <citation type="journal article" date="2017" name="Int J Environ Stud">
        <title>Does the Miocene-Pliocene relict legume Oxytropis triphylla form nitrogen-fixing nodules with a combination of bacterial strains?</title>
        <authorList>
            <person name="Safronova V."/>
            <person name="Belimov A."/>
            <person name="Sazanova A."/>
            <person name="Kuznetsova I."/>
            <person name="Popova J."/>
            <person name="Andronov E."/>
            <person name="Verkhozina A."/>
            <person name="Tikhonovich I."/>
        </authorList>
    </citation>
    <scope>NUCLEOTIDE SEQUENCE [LARGE SCALE GENOMIC DNA]</scope>
    <source>
        <strain evidence="2">Tri-38</strain>
    </source>
</reference>
<dbReference type="AlphaFoldDB" id="A0A2N9VXF1"/>
<name>A0A2N9VXF1_9HYPH</name>
<dbReference type="OrthoDB" id="8912811at2"/>
<evidence type="ECO:0000313" key="2">
    <source>
        <dbReference type="Proteomes" id="UP000232163"/>
    </source>
</evidence>
<keyword evidence="2" id="KW-1185">Reference proteome</keyword>
<evidence type="ECO:0000313" key="1">
    <source>
        <dbReference type="EMBL" id="PIO44169.1"/>
    </source>
</evidence>
<dbReference type="Proteomes" id="UP000232163">
    <property type="component" value="Unassembled WGS sequence"/>
</dbReference>
<dbReference type="EMBL" id="MZMT01000034">
    <property type="protein sequence ID" value="PIO44169.1"/>
    <property type="molecule type" value="Genomic_DNA"/>
</dbReference>
<proteinExistence type="predicted"/>
<dbReference type="KEGG" id="pht:BLM14_03455"/>
<sequence>MRVMFTGIGGSGAWVMRGEQLAATRTNWRAVANATKRDLSAIDAVVVVKHISDRGLAALRKWGGPIIYDPLDFWDQRASRFCHANPALQIANA</sequence>
<comment type="caution">
    <text evidence="1">The sequence shown here is derived from an EMBL/GenBank/DDBJ whole genome shotgun (WGS) entry which is preliminary data.</text>
</comment>
<dbReference type="RefSeq" id="WP_099998108.1">
    <property type="nucleotide sequence ID" value="NZ_CP017940.1"/>
</dbReference>